<dbReference type="AlphaFoldDB" id="A0A6A5QC84"/>
<name>A0A6A5QC84_AMPQU</name>
<organism evidence="2 3">
    <name type="scientific">Ampelomyces quisqualis</name>
    <name type="common">Powdery mildew agent</name>
    <dbReference type="NCBI Taxonomy" id="50730"/>
    <lineage>
        <taxon>Eukaryota</taxon>
        <taxon>Fungi</taxon>
        <taxon>Dikarya</taxon>
        <taxon>Ascomycota</taxon>
        <taxon>Pezizomycotina</taxon>
        <taxon>Dothideomycetes</taxon>
        <taxon>Pleosporomycetidae</taxon>
        <taxon>Pleosporales</taxon>
        <taxon>Pleosporineae</taxon>
        <taxon>Phaeosphaeriaceae</taxon>
        <taxon>Ampelomyces</taxon>
    </lineage>
</organism>
<feature type="compositionally biased region" description="Acidic residues" evidence="1">
    <location>
        <begin position="318"/>
        <end position="328"/>
    </location>
</feature>
<dbReference type="Proteomes" id="UP000800096">
    <property type="component" value="Unassembled WGS sequence"/>
</dbReference>
<sequence length="328" mass="35430">METDSESSANHAARIVFTGTSAAHLERLNQGSMMSAISDTHREVSQNILELLAVSQDVPMPTGAKVLDHAPHIDLRIRELQRQKLGPYLPFGLGETQIAHVVLPANPYGALLRPKLRASHLRLAQIKNSRSISVYTLSLGPVMERLAPHVTPDAFLSLAQSCTQISTTTNLLHNASVERWKRLLKPYPPRFTPNTLFKQLKLVSASVTDFSSTTTSIPRSGSEMAPTTRIILEMIQQAKVLGTAHSDSAISGVGGNMLATASSTDQSGNDTHAPAICTPEQGKIAAQRPPATSEPSNPFAEASTPDFAPSSKRAREDTPEEDEECDAR</sequence>
<accession>A0A6A5QC84</accession>
<gene>
    <name evidence="2" type="ORF">BDU57DRAFT_581348</name>
</gene>
<keyword evidence="3" id="KW-1185">Reference proteome</keyword>
<proteinExistence type="predicted"/>
<reference evidence="2" key="1">
    <citation type="journal article" date="2020" name="Stud. Mycol.">
        <title>101 Dothideomycetes genomes: a test case for predicting lifestyles and emergence of pathogens.</title>
        <authorList>
            <person name="Haridas S."/>
            <person name="Albert R."/>
            <person name="Binder M."/>
            <person name="Bloem J."/>
            <person name="Labutti K."/>
            <person name="Salamov A."/>
            <person name="Andreopoulos B."/>
            <person name="Baker S."/>
            <person name="Barry K."/>
            <person name="Bills G."/>
            <person name="Bluhm B."/>
            <person name="Cannon C."/>
            <person name="Castanera R."/>
            <person name="Culley D."/>
            <person name="Daum C."/>
            <person name="Ezra D."/>
            <person name="Gonzalez J."/>
            <person name="Henrissat B."/>
            <person name="Kuo A."/>
            <person name="Liang C."/>
            <person name="Lipzen A."/>
            <person name="Lutzoni F."/>
            <person name="Magnuson J."/>
            <person name="Mondo S."/>
            <person name="Nolan M."/>
            <person name="Ohm R."/>
            <person name="Pangilinan J."/>
            <person name="Park H.-J."/>
            <person name="Ramirez L."/>
            <person name="Alfaro M."/>
            <person name="Sun H."/>
            <person name="Tritt A."/>
            <person name="Yoshinaga Y."/>
            <person name="Zwiers L.-H."/>
            <person name="Turgeon B."/>
            <person name="Goodwin S."/>
            <person name="Spatafora J."/>
            <person name="Crous P."/>
            <person name="Grigoriev I."/>
        </authorList>
    </citation>
    <scope>NUCLEOTIDE SEQUENCE</scope>
    <source>
        <strain evidence="2">HMLAC05119</strain>
    </source>
</reference>
<feature type="region of interest" description="Disordered" evidence="1">
    <location>
        <begin position="261"/>
        <end position="328"/>
    </location>
</feature>
<dbReference type="EMBL" id="ML979139">
    <property type="protein sequence ID" value="KAF1912943.1"/>
    <property type="molecule type" value="Genomic_DNA"/>
</dbReference>
<protein>
    <submittedName>
        <fullName evidence="2">Uncharacterized protein</fullName>
    </submittedName>
</protein>
<evidence type="ECO:0000313" key="2">
    <source>
        <dbReference type="EMBL" id="KAF1912943.1"/>
    </source>
</evidence>
<evidence type="ECO:0000313" key="3">
    <source>
        <dbReference type="Proteomes" id="UP000800096"/>
    </source>
</evidence>
<feature type="compositionally biased region" description="Polar residues" evidence="1">
    <location>
        <begin position="261"/>
        <end position="270"/>
    </location>
</feature>
<evidence type="ECO:0000256" key="1">
    <source>
        <dbReference type="SAM" id="MobiDB-lite"/>
    </source>
</evidence>